<dbReference type="AlphaFoldDB" id="C7BL33"/>
<reference evidence="1 2" key="1">
    <citation type="journal article" date="2009" name="BMC Genomics">
        <title>Comparative genomics of the emerging human pathogen Photorhabdus asymbiotica with the insect pathogen Photorhabdus luminescens.</title>
        <authorList>
            <person name="Wilkinson P."/>
            <person name="Waterfield N.R."/>
            <person name="Crossman L."/>
            <person name="Corton C."/>
            <person name="Sanchez-Contreras M."/>
            <person name="Vlisidou I."/>
            <person name="Barron A."/>
            <person name="Bignell A."/>
            <person name="Clark L."/>
            <person name="Ormond D."/>
            <person name="Mayho M."/>
            <person name="Bason N."/>
            <person name="Smith F."/>
            <person name="Simmonds M."/>
            <person name="Churcher C."/>
            <person name="Harris D."/>
            <person name="Thompson N.R."/>
            <person name="Quail M."/>
            <person name="Parkhill J."/>
            <person name="ffrench-Constant R.H."/>
        </authorList>
    </citation>
    <scope>NUCLEOTIDE SEQUENCE [LARGE SCALE GENOMIC DNA]</scope>
    <source>
        <strain evidence="2">ATCC 43949 / 3105-77</strain>
    </source>
</reference>
<accession>C7BL33</accession>
<protein>
    <submittedName>
        <fullName evidence="1">Uncharacterized protein</fullName>
    </submittedName>
</protein>
<dbReference type="KEGG" id="pay:PAU_03620"/>
<gene>
    <name evidence="1" type="ordered locus">PAU_03620</name>
</gene>
<sequence>MFIQQRIYGQKTFDYLLESMNQMVAIEKGENNFSSVYPVKPCYI</sequence>
<name>C7BL33_PHOAA</name>
<proteinExistence type="predicted"/>
<dbReference type="Proteomes" id="UP000002747">
    <property type="component" value="Chromosome"/>
</dbReference>
<evidence type="ECO:0000313" key="2">
    <source>
        <dbReference type="Proteomes" id="UP000002747"/>
    </source>
</evidence>
<dbReference type="EMBL" id="FM162591">
    <property type="protein sequence ID" value="CAQ85708.1"/>
    <property type="molecule type" value="Genomic_DNA"/>
</dbReference>
<evidence type="ECO:0000313" key="1">
    <source>
        <dbReference type="EMBL" id="CAQ85708.1"/>
    </source>
</evidence>
<organism evidence="1 2">
    <name type="scientific">Photorhabdus asymbiotica subsp. asymbiotica (strain ATCC 43949 / 3105-77)</name>
    <name type="common">Xenorhabdus luminescens (strain 2)</name>
    <dbReference type="NCBI Taxonomy" id="553480"/>
    <lineage>
        <taxon>Bacteria</taxon>
        <taxon>Pseudomonadati</taxon>
        <taxon>Pseudomonadota</taxon>
        <taxon>Gammaproteobacteria</taxon>
        <taxon>Enterobacterales</taxon>
        <taxon>Morganellaceae</taxon>
        <taxon>Photorhabdus</taxon>
    </lineage>
</organism>